<comment type="subcellular location">
    <subcellularLocation>
        <location evidence="6">Cellular thylakoid membrane</location>
        <topology evidence="6">Single-pass membrane protein</topology>
    </subcellularLocation>
</comment>
<keyword evidence="6" id="KW-0793">Thylakoid</keyword>
<keyword evidence="7" id="KW-0934">Plastid</keyword>
<dbReference type="GeneID" id="55752518"/>
<dbReference type="GO" id="GO:0015979">
    <property type="term" value="P:photosynthesis"/>
    <property type="evidence" value="ECO:0007669"/>
    <property type="project" value="UniProtKB-UniRule"/>
</dbReference>
<geneLocation type="plastid" evidence="7"/>
<organism evidence="7">
    <name type="scientific">Pavlova sp. NIVA-4/92</name>
    <dbReference type="NCBI Taxonomy" id="2686093"/>
    <lineage>
        <taxon>Eukaryota</taxon>
        <taxon>Haptista</taxon>
        <taxon>Haptophyta</taxon>
        <taxon>Pavlovophyceae</taxon>
        <taxon>Pavlovales</taxon>
        <taxon>Pavlovaceae</taxon>
        <taxon>Pavlova</taxon>
    </lineage>
</organism>
<dbReference type="InterPro" id="IPR023431">
    <property type="entry name" value="PSII_PsbX_type_1_subfam"/>
</dbReference>
<protein>
    <recommendedName>
        <fullName evidence="6">Photosystem II reaction center protein X</fullName>
    </recommendedName>
</protein>
<dbReference type="Pfam" id="PF06596">
    <property type="entry name" value="PsbX"/>
    <property type="match status" value="1"/>
</dbReference>
<keyword evidence="4 6" id="KW-0472">Membrane</keyword>
<dbReference type="EMBL" id="MT364382">
    <property type="protein sequence ID" value="QKE31163.1"/>
    <property type="molecule type" value="Genomic_DNA"/>
</dbReference>
<evidence type="ECO:0000256" key="5">
    <source>
        <dbReference type="ARBA" id="ARBA00023276"/>
    </source>
</evidence>
<dbReference type="HAMAP" id="MF_01386">
    <property type="entry name" value="PSII_PsbX_1"/>
    <property type="match status" value="1"/>
</dbReference>
<keyword evidence="1 6" id="KW-0602">Photosynthesis</keyword>
<dbReference type="GO" id="GO:0042651">
    <property type="term" value="C:thylakoid membrane"/>
    <property type="evidence" value="ECO:0007669"/>
    <property type="project" value="UniProtKB-UniRule"/>
</dbReference>
<evidence type="ECO:0000256" key="1">
    <source>
        <dbReference type="ARBA" id="ARBA00022531"/>
    </source>
</evidence>
<dbReference type="AlphaFoldDB" id="A0A7D3Q5J2"/>
<comment type="subunit">
    <text evidence="6">PSII is composed of 1 copy each of membrane proteins PsbA, PsbB, PsbC, PsbD, PsbE, PsbF, PsbH, PsbI, PsbJ, PsbK, PsbL, PsbM, PsbT, PsbX, PsbY, PsbZ, Psb30/Ycf12, at least 3 peripheral proteins of the oxygen-evolving complex and a large number of cofactors. It forms dimeric complexes.</text>
</comment>
<evidence type="ECO:0000256" key="6">
    <source>
        <dbReference type="HAMAP-Rule" id="MF_01386"/>
    </source>
</evidence>
<dbReference type="Gene3D" id="1.20.5.510">
    <property type="entry name" value="Single helix bin"/>
    <property type="match status" value="1"/>
</dbReference>
<comment type="function">
    <text evidence="6">Involved in the binding and/or turnover of quinones at the Q(B) site of photosystem II (PSII). PSII is a light-driven water plastoquinone oxidoreductase, using light energy to abstract electrons from H(2)O, generating a proton gradient subsequently used for ATP formation.</text>
</comment>
<evidence type="ECO:0000256" key="3">
    <source>
        <dbReference type="ARBA" id="ARBA00022989"/>
    </source>
</evidence>
<accession>A0A7D3Q5J2</accession>
<proteinExistence type="inferred from homology"/>
<evidence type="ECO:0000256" key="2">
    <source>
        <dbReference type="ARBA" id="ARBA00022692"/>
    </source>
</evidence>
<reference evidence="7" key="1">
    <citation type="submission" date="2020-04" db="EMBL/GenBank/DDBJ databases">
        <authorList>
            <person name="Hulatt C.J."/>
            <person name="Posewitz M.C."/>
        </authorList>
    </citation>
    <scope>NUCLEOTIDE SEQUENCE</scope>
    <source>
        <strain evidence="7">NIVA-4/92</strain>
    </source>
</reference>
<dbReference type="RefSeq" id="YP_009863832.1">
    <property type="nucleotide sequence ID" value="NC_049013.1"/>
</dbReference>
<dbReference type="GO" id="GO:0009523">
    <property type="term" value="C:photosystem II"/>
    <property type="evidence" value="ECO:0007669"/>
    <property type="project" value="UniProtKB-KW"/>
</dbReference>
<keyword evidence="5 6" id="KW-0604">Photosystem II</keyword>
<evidence type="ECO:0000256" key="4">
    <source>
        <dbReference type="ARBA" id="ARBA00023136"/>
    </source>
</evidence>
<keyword evidence="2 6" id="KW-0812">Transmembrane</keyword>
<evidence type="ECO:0000313" key="7">
    <source>
        <dbReference type="EMBL" id="QKE31163.1"/>
    </source>
</evidence>
<keyword evidence="3 6" id="KW-1133">Transmembrane helix</keyword>
<comment type="similarity">
    <text evidence="6">Belongs to the PsbX family. Type 1 subfamily.</text>
</comment>
<name>A0A7D3Q5J2_9EUKA</name>
<dbReference type="InterPro" id="IPR009518">
    <property type="entry name" value="PSII_PsbX"/>
</dbReference>
<gene>
    <name evidence="6 7" type="primary">psbX</name>
</gene>
<sequence length="39" mass="4182">MTPSLQALLTSVLLGIFVVVIPITAALIFVSNKDKVVRN</sequence>
<feature type="transmembrane region" description="Helical" evidence="6">
    <location>
        <begin position="6"/>
        <end position="30"/>
    </location>
</feature>